<feature type="transmembrane region" description="Helical" evidence="1">
    <location>
        <begin position="20"/>
        <end position="41"/>
    </location>
</feature>
<keyword evidence="1" id="KW-1133">Transmembrane helix</keyword>
<feature type="transmembrane region" description="Helical" evidence="1">
    <location>
        <begin position="106"/>
        <end position="126"/>
    </location>
</feature>
<evidence type="ECO:0000313" key="2">
    <source>
        <dbReference type="EMBL" id="OTP12616.1"/>
    </source>
</evidence>
<reference evidence="2 3" key="1">
    <citation type="submission" date="2017-05" db="EMBL/GenBank/DDBJ databases">
        <title>The Genome Sequence of Enterococcus sp. 10A9_DIV0425.</title>
        <authorList>
            <consortium name="The Broad Institute Genomics Platform"/>
            <consortium name="The Broad Institute Genomic Center for Infectious Diseases"/>
            <person name="Earl A."/>
            <person name="Manson A."/>
            <person name="Schwartman J."/>
            <person name="Gilmore M."/>
            <person name="Abouelleil A."/>
            <person name="Cao P."/>
            <person name="Chapman S."/>
            <person name="Cusick C."/>
            <person name="Shea T."/>
            <person name="Young S."/>
            <person name="Neafsey D."/>
            <person name="Nusbaum C."/>
            <person name="Birren B."/>
        </authorList>
    </citation>
    <scope>NUCLEOTIDE SEQUENCE [LARGE SCALE GENOMIC DNA]</scope>
    <source>
        <strain evidence="2 3">10A9_DIV0425</strain>
    </source>
</reference>
<comment type="caution">
    <text evidence="2">The sequence shown here is derived from an EMBL/GenBank/DDBJ whole genome shotgun (WGS) entry which is preliminary data.</text>
</comment>
<sequence>MRFSQLCLYFFRLSRNKMSLFIILSIVLFDKGNLLFQYYFFGQEQGNLLNLLLGNKGILNGGFNGISLIFYFIPLLLFSAYFFEITTSPFFILHTSKKRHLINRNIFLLALVTGCLTFFYFIDLTLTHYLFNWLIYKSDLPFSVGYYPLLKLFAIRLLQNFFLELTVMTLSHLIKIPFISWFIVWGIASSMLIMPVGKWSLLFFMDQETILHNSNFSLSFSYSFFANLLLYCFLLVIGRRKCNIETG</sequence>
<dbReference type="EMBL" id="NGMO01000001">
    <property type="protein sequence ID" value="OTP12616.1"/>
    <property type="molecule type" value="Genomic_DNA"/>
</dbReference>
<keyword evidence="3" id="KW-1185">Reference proteome</keyword>
<feature type="transmembrane region" description="Helical" evidence="1">
    <location>
        <begin position="178"/>
        <end position="196"/>
    </location>
</feature>
<evidence type="ECO:0000256" key="1">
    <source>
        <dbReference type="SAM" id="Phobius"/>
    </source>
</evidence>
<feature type="transmembrane region" description="Helical" evidence="1">
    <location>
        <begin position="61"/>
        <end position="85"/>
    </location>
</feature>
<evidence type="ECO:0000313" key="3">
    <source>
        <dbReference type="Proteomes" id="UP000194933"/>
    </source>
</evidence>
<organism evidence="2 3">
    <name type="scientific">Candidatus Enterococcus wittei</name>
    <dbReference type="NCBI Taxonomy" id="1987383"/>
    <lineage>
        <taxon>Bacteria</taxon>
        <taxon>Bacillati</taxon>
        <taxon>Bacillota</taxon>
        <taxon>Bacilli</taxon>
        <taxon>Lactobacillales</taxon>
        <taxon>Enterococcaceae</taxon>
        <taxon>Enterococcus</taxon>
    </lineage>
</organism>
<name>A0A2C9XT87_9ENTE</name>
<feature type="transmembrane region" description="Helical" evidence="1">
    <location>
        <begin position="146"/>
        <end position="166"/>
    </location>
</feature>
<accession>A0A2C9XT87</accession>
<gene>
    <name evidence="2" type="ORF">A5844_000849</name>
</gene>
<dbReference type="AlphaFoldDB" id="A0A2C9XT87"/>
<dbReference type="STRING" id="1987383.A5844_000849"/>
<proteinExistence type="predicted"/>
<feature type="transmembrane region" description="Helical" evidence="1">
    <location>
        <begin position="216"/>
        <end position="237"/>
    </location>
</feature>
<protein>
    <submittedName>
        <fullName evidence="2">Uncharacterized protein</fullName>
    </submittedName>
</protein>
<keyword evidence="1" id="KW-0812">Transmembrane</keyword>
<dbReference type="Proteomes" id="UP000194933">
    <property type="component" value="Unassembled WGS sequence"/>
</dbReference>
<keyword evidence="1" id="KW-0472">Membrane</keyword>